<dbReference type="PANTHER" id="PTHR33609">
    <property type="entry name" value="LOW CALCIUM RESPONSE LOCUS PROTEIN S"/>
    <property type="match status" value="1"/>
</dbReference>
<dbReference type="GO" id="GO:0006313">
    <property type="term" value="P:DNA transposition"/>
    <property type="evidence" value="ECO:0007669"/>
    <property type="project" value="InterPro"/>
</dbReference>
<dbReference type="PANTHER" id="PTHR33609:SF1">
    <property type="entry name" value="TRANSPOSASE"/>
    <property type="match status" value="1"/>
</dbReference>
<protein>
    <recommendedName>
        <fullName evidence="4">Transposase</fullName>
    </recommendedName>
</protein>
<feature type="region of interest" description="Disordered" evidence="2">
    <location>
        <begin position="134"/>
        <end position="176"/>
    </location>
</feature>
<accession>A0A6B9HDZ3</accession>
<feature type="compositionally biased region" description="Polar residues" evidence="2">
    <location>
        <begin position="144"/>
        <end position="154"/>
    </location>
</feature>
<sequence>MRNHKLNPTEIIEVLQALREGETVPQVCCRWGISATTLYQLKRSYDGLSVPVFERITTLTRENARLRQRVKSLERDSEVLSEALRAQSLSTHKRRKLIDHLRQHLTVSLARVCRLVGMSRTLYYYECGGLEEEQDGPAFDRSSLKSPRSSLTQSDRLRGNEQEDKTISKKRLVQVE</sequence>
<dbReference type="InterPro" id="IPR052546">
    <property type="entry name" value="Transposase_8_domain"/>
</dbReference>
<feature type="compositionally biased region" description="Basic and acidic residues" evidence="2">
    <location>
        <begin position="155"/>
        <end position="167"/>
    </location>
</feature>
<evidence type="ECO:0000313" key="3">
    <source>
        <dbReference type="EMBL" id="QGY72859.1"/>
    </source>
</evidence>
<organism evidence="3">
    <name type="scientific">Mycetohabitans sp</name>
    <dbReference type="NCBI Taxonomy" id="2571162"/>
    <lineage>
        <taxon>Bacteria</taxon>
        <taxon>Pseudomonadati</taxon>
        <taxon>Pseudomonadota</taxon>
        <taxon>Betaproteobacteria</taxon>
        <taxon>Burkholderiales</taxon>
        <taxon>Burkholderiaceae</taxon>
        <taxon>Mycetohabitans</taxon>
    </lineage>
</organism>
<evidence type="ECO:0008006" key="4">
    <source>
        <dbReference type="Google" id="ProtNLM"/>
    </source>
</evidence>
<dbReference type="InterPro" id="IPR009057">
    <property type="entry name" value="Homeodomain-like_sf"/>
</dbReference>
<evidence type="ECO:0000256" key="2">
    <source>
        <dbReference type="SAM" id="MobiDB-lite"/>
    </source>
</evidence>
<dbReference type="GO" id="GO:0003677">
    <property type="term" value="F:DNA binding"/>
    <property type="evidence" value="ECO:0007669"/>
    <property type="project" value="InterPro"/>
</dbReference>
<dbReference type="GO" id="GO:0004803">
    <property type="term" value="F:transposase activity"/>
    <property type="evidence" value="ECO:0007669"/>
    <property type="project" value="InterPro"/>
</dbReference>
<keyword evidence="1" id="KW-0175">Coiled coil</keyword>
<feature type="coiled-coil region" evidence="1">
    <location>
        <begin position="56"/>
        <end position="83"/>
    </location>
</feature>
<dbReference type="AlphaFoldDB" id="A0A6B9HDZ3"/>
<name>A0A6B9HDZ3_9BURK</name>
<dbReference type="Pfam" id="PF01527">
    <property type="entry name" value="HTH_Tnp_1"/>
    <property type="match status" value="1"/>
</dbReference>
<dbReference type="InterPro" id="IPR002514">
    <property type="entry name" value="Transposase_8"/>
</dbReference>
<reference evidence="3" key="1">
    <citation type="journal article" date="2020" name="ACS Chem. Biol.">
        <title>Genome Mining and Heterologous Expression Reveal Two Distinct Families of Lasso Peptides Highly Conserved in Endofungal Bacteria.</title>
        <authorList>
            <person name="Bratovanov E.V."/>
            <person name="Ishida K."/>
            <person name="Heinze B."/>
            <person name="Pidot S.J."/>
            <person name="Stinear T.P."/>
            <person name="Hegemann J.D."/>
            <person name="Marahiel M.A."/>
            <person name="Hertweck C."/>
        </authorList>
    </citation>
    <scope>NUCLEOTIDE SEQUENCE</scope>
    <source>
        <strain evidence="3">B6</strain>
    </source>
</reference>
<evidence type="ECO:0000256" key="1">
    <source>
        <dbReference type="SAM" id="Coils"/>
    </source>
</evidence>
<dbReference type="SUPFAM" id="SSF46689">
    <property type="entry name" value="Homeodomain-like"/>
    <property type="match status" value="1"/>
</dbReference>
<proteinExistence type="predicted"/>
<dbReference type="EMBL" id="MN695287">
    <property type="protein sequence ID" value="QGY72859.1"/>
    <property type="molecule type" value="Genomic_DNA"/>
</dbReference>